<sequence length="70" mass="7971">MLLFSDSWRERTDRSVSEHLEPSLEAVIERRVGFAWLTPRQPVRICSATFPVSPGPRRCCALLMKGGALW</sequence>
<evidence type="ECO:0000313" key="1">
    <source>
        <dbReference type="EMBL" id="KAJ8377838.1"/>
    </source>
</evidence>
<organism evidence="1 2">
    <name type="scientific">Aldrovandia affinis</name>
    <dbReference type="NCBI Taxonomy" id="143900"/>
    <lineage>
        <taxon>Eukaryota</taxon>
        <taxon>Metazoa</taxon>
        <taxon>Chordata</taxon>
        <taxon>Craniata</taxon>
        <taxon>Vertebrata</taxon>
        <taxon>Euteleostomi</taxon>
        <taxon>Actinopterygii</taxon>
        <taxon>Neopterygii</taxon>
        <taxon>Teleostei</taxon>
        <taxon>Notacanthiformes</taxon>
        <taxon>Halosauridae</taxon>
        <taxon>Aldrovandia</taxon>
    </lineage>
</organism>
<reference evidence="1" key="1">
    <citation type="journal article" date="2023" name="Science">
        <title>Genome structures resolve the early diversification of teleost fishes.</title>
        <authorList>
            <person name="Parey E."/>
            <person name="Louis A."/>
            <person name="Montfort J."/>
            <person name="Bouchez O."/>
            <person name="Roques C."/>
            <person name="Iampietro C."/>
            <person name="Lluch J."/>
            <person name="Castinel A."/>
            <person name="Donnadieu C."/>
            <person name="Desvignes T."/>
            <person name="Floi Bucao C."/>
            <person name="Jouanno E."/>
            <person name="Wen M."/>
            <person name="Mejri S."/>
            <person name="Dirks R."/>
            <person name="Jansen H."/>
            <person name="Henkel C."/>
            <person name="Chen W.J."/>
            <person name="Zahm M."/>
            <person name="Cabau C."/>
            <person name="Klopp C."/>
            <person name="Thompson A.W."/>
            <person name="Robinson-Rechavi M."/>
            <person name="Braasch I."/>
            <person name="Lecointre G."/>
            <person name="Bobe J."/>
            <person name="Postlethwait J.H."/>
            <person name="Berthelot C."/>
            <person name="Roest Crollius H."/>
            <person name="Guiguen Y."/>
        </authorList>
    </citation>
    <scope>NUCLEOTIDE SEQUENCE</scope>
    <source>
        <strain evidence="1">NC1722</strain>
    </source>
</reference>
<proteinExistence type="predicted"/>
<dbReference type="AlphaFoldDB" id="A0AAD7RDC3"/>
<gene>
    <name evidence="1" type="ORF">AAFF_G00250700</name>
</gene>
<keyword evidence="2" id="KW-1185">Reference proteome</keyword>
<protein>
    <submittedName>
        <fullName evidence="1">Uncharacterized protein</fullName>
    </submittedName>
</protein>
<dbReference type="EMBL" id="JAINUG010000338">
    <property type="protein sequence ID" value="KAJ8377838.1"/>
    <property type="molecule type" value="Genomic_DNA"/>
</dbReference>
<dbReference type="Proteomes" id="UP001221898">
    <property type="component" value="Unassembled WGS sequence"/>
</dbReference>
<evidence type="ECO:0000313" key="2">
    <source>
        <dbReference type="Proteomes" id="UP001221898"/>
    </source>
</evidence>
<comment type="caution">
    <text evidence="1">The sequence shown here is derived from an EMBL/GenBank/DDBJ whole genome shotgun (WGS) entry which is preliminary data.</text>
</comment>
<name>A0AAD7RDC3_9TELE</name>
<accession>A0AAD7RDC3</accession>